<reference evidence="1 2" key="1">
    <citation type="journal article" date="2014" name="Nature">
        <title>The genome of Eucalyptus grandis.</title>
        <authorList>
            <person name="Myburg A.A."/>
            <person name="Grattapaglia D."/>
            <person name="Tuskan G.A."/>
            <person name="Hellsten U."/>
            <person name="Hayes R.D."/>
            <person name="Grimwood J."/>
            <person name="Jenkins J."/>
            <person name="Lindquist E."/>
            <person name="Tice H."/>
            <person name="Bauer D."/>
            <person name="Goodstein D.M."/>
            <person name="Dubchak I."/>
            <person name="Poliakov A."/>
            <person name="Mizrachi E."/>
            <person name="Kullan A.R."/>
            <person name="Hussey S.G."/>
            <person name="Pinard D."/>
            <person name="van der Merwe K."/>
            <person name="Singh P."/>
            <person name="van Jaarsveld I."/>
            <person name="Silva-Junior O.B."/>
            <person name="Togawa R.C."/>
            <person name="Pappas M.R."/>
            <person name="Faria D.A."/>
            <person name="Sansaloni C.P."/>
            <person name="Petroli C.D."/>
            <person name="Yang X."/>
            <person name="Ranjan P."/>
            <person name="Tschaplinski T.J."/>
            <person name="Ye C.Y."/>
            <person name="Li T."/>
            <person name="Sterck L."/>
            <person name="Vanneste K."/>
            <person name="Murat F."/>
            <person name="Soler M."/>
            <person name="Clemente H.S."/>
            <person name="Saidi N."/>
            <person name="Cassan-Wang H."/>
            <person name="Dunand C."/>
            <person name="Hefer C.A."/>
            <person name="Bornberg-Bauer E."/>
            <person name="Kersting A.R."/>
            <person name="Vining K."/>
            <person name="Amarasinghe V."/>
            <person name="Ranik M."/>
            <person name="Naithani S."/>
            <person name="Elser J."/>
            <person name="Boyd A.E."/>
            <person name="Liston A."/>
            <person name="Spatafora J.W."/>
            <person name="Dharmwardhana P."/>
            <person name="Raja R."/>
            <person name="Sullivan C."/>
            <person name="Romanel E."/>
            <person name="Alves-Ferreira M."/>
            <person name="Kulheim C."/>
            <person name="Foley W."/>
            <person name="Carocha V."/>
            <person name="Paiva J."/>
            <person name="Kudrna D."/>
            <person name="Brommonschenkel S.H."/>
            <person name="Pasquali G."/>
            <person name="Byrne M."/>
            <person name="Rigault P."/>
            <person name="Tibbits J."/>
            <person name="Spokevicius A."/>
            <person name="Jones R.C."/>
            <person name="Steane D.A."/>
            <person name="Vaillancourt R.E."/>
            <person name="Potts B.M."/>
            <person name="Joubert F."/>
            <person name="Barry K."/>
            <person name="Pappas G.J."/>
            <person name="Strauss S.H."/>
            <person name="Jaiswal P."/>
            <person name="Grima-Pettenati J."/>
            <person name="Salse J."/>
            <person name="Van de Peer Y."/>
            <person name="Rokhsar D.S."/>
            <person name="Schmutz J."/>
        </authorList>
    </citation>
    <scope>NUCLEOTIDE SEQUENCE [LARGE SCALE GENOMIC DNA]</scope>
    <source>
        <strain evidence="2">cv. BRASUZ1</strain>
        <tissue evidence="1">Leaf extractions</tissue>
    </source>
</reference>
<dbReference type="AlphaFoldDB" id="A0AAD9WHG4"/>
<proteinExistence type="predicted"/>
<accession>A0AAD9WHG4</accession>
<comment type="caution">
    <text evidence="1">The sequence shown here is derived from an EMBL/GenBank/DDBJ whole genome shotgun (WGS) entry which is preliminary data.</text>
</comment>
<name>A0AAD9WHG4_EUCGR</name>
<evidence type="ECO:0000313" key="2">
    <source>
        <dbReference type="Proteomes" id="UP000030711"/>
    </source>
</evidence>
<evidence type="ECO:0000313" key="1">
    <source>
        <dbReference type="EMBL" id="KAK2631394.1"/>
    </source>
</evidence>
<sequence>MLNRASKEGSLIHLLVEGGVDSEWEGEYDEEMMKMLREEQRMKTNVCSDEDGAKGGVSCPNEDSNSALVGGESEACGNSSVDDFQLELANAECFEATVSIAKKDLGSVRKQVELHEEHRYEETTTLKREDIFLNALNKVADLFSCISHFSLLTFLVLDLGSLILPAN</sequence>
<organism evidence="1 2">
    <name type="scientific">Eucalyptus grandis</name>
    <name type="common">Flooded gum</name>
    <dbReference type="NCBI Taxonomy" id="71139"/>
    <lineage>
        <taxon>Eukaryota</taxon>
        <taxon>Viridiplantae</taxon>
        <taxon>Streptophyta</taxon>
        <taxon>Embryophyta</taxon>
        <taxon>Tracheophyta</taxon>
        <taxon>Spermatophyta</taxon>
        <taxon>Magnoliopsida</taxon>
        <taxon>eudicotyledons</taxon>
        <taxon>Gunneridae</taxon>
        <taxon>Pentapetalae</taxon>
        <taxon>rosids</taxon>
        <taxon>malvids</taxon>
        <taxon>Myrtales</taxon>
        <taxon>Myrtaceae</taxon>
        <taxon>Myrtoideae</taxon>
        <taxon>Eucalypteae</taxon>
        <taxon>Eucalyptus</taxon>
    </lineage>
</organism>
<protein>
    <submittedName>
        <fullName evidence="1">Uncharacterized protein</fullName>
    </submittedName>
</protein>
<dbReference type="Proteomes" id="UP000030711">
    <property type="component" value="Unassembled WGS sequence"/>
</dbReference>
<dbReference type="EMBL" id="MU849936">
    <property type="protein sequence ID" value="KAK2631394.1"/>
    <property type="molecule type" value="Genomic_DNA"/>
</dbReference>
<keyword evidence="2" id="KW-1185">Reference proteome</keyword>
<gene>
    <name evidence="1" type="ORF">EUGRSUZ_L02973</name>
</gene>